<dbReference type="Proteomes" id="UP001519460">
    <property type="component" value="Unassembled WGS sequence"/>
</dbReference>
<evidence type="ECO:0000256" key="9">
    <source>
        <dbReference type="ARBA" id="ARBA00026117"/>
    </source>
</evidence>
<evidence type="ECO:0000256" key="4">
    <source>
        <dbReference type="ARBA" id="ARBA00023002"/>
    </source>
</evidence>
<dbReference type="Gene3D" id="3.40.50.720">
    <property type="entry name" value="NAD(P)-binding Rossmann-like Domain"/>
    <property type="match status" value="2"/>
</dbReference>
<evidence type="ECO:0000256" key="12">
    <source>
        <dbReference type="ARBA" id="ARBA00048009"/>
    </source>
</evidence>
<dbReference type="InterPro" id="IPR002347">
    <property type="entry name" value="SDR_fam"/>
</dbReference>
<dbReference type="GO" id="GO:0008670">
    <property type="term" value="F:2,4-dienoyl-CoA reductase (NADPH) activity"/>
    <property type="evidence" value="ECO:0007669"/>
    <property type="project" value="UniProtKB-ARBA"/>
</dbReference>
<evidence type="ECO:0000256" key="8">
    <source>
        <dbReference type="ARBA" id="ARBA00025939"/>
    </source>
</evidence>
<evidence type="ECO:0000256" key="6">
    <source>
        <dbReference type="ARBA" id="ARBA00023140"/>
    </source>
</evidence>
<evidence type="ECO:0000256" key="11">
    <source>
        <dbReference type="ARBA" id="ARBA00030890"/>
    </source>
</evidence>
<dbReference type="PANTHER" id="PTHR43296:SF2">
    <property type="entry name" value="PEROXISOMAL 2,4-DIENOYL-COA REDUCTASE [(3E)-ENOYL-COA-PRODUCING]"/>
    <property type="match status" value="1"/>
</dbReference>
<organism evidence="15 16">
    <name type="scientific">Batillaria attramentaria</name>
    <dbReference type="NCBI Taxonomy" id="370345"/>
    <lineage>
        <taxon>Eukaryota</taxon>
        <taxon>Metazoa</taxon>
        <taxon>Spiralia</taxon>
        <taxon>Lophotrochozoa</taxon>
        <taxon>Mollusca</taxon>
        <taxon>Gastropoda</taxon>
        <taxon>Caenogastropoda</taxon>
        <taxon>Sorbeoconcha</taxon>
        <taxon>Cerithioidea</taxon>
        <taxon>Batillariidae</taxon>
        <taxon>Batillaria</taxon>
    </lineage>
</organism>
<evidence type="ECO:0000256" key="7">
    <source>
        <dbReference type="ARBA" id="ARBA00025787"/>
    </source>
</evidence>
<evidence type="ECO:0000256" key="3">
    <source>
        <dbReference type="ARBA" id="ARBA00022857"/>
    </source>
</evidence>
<dbReference type="PRINTS" id="PR00081">
    <property type="entry name" value="GDHRDH"/>
</dbReference>
<keyword evidence="4" id="KW-0560">Oxidoreductase</keyword>
<dbReference type="GO" id="GO:0006631">
    <property type="term" value="P:fatty acid metabolic process"/>
    <property type="evidence" value="ECO:0007669"/>
    <property type="project" value="UniProtKB-KW"/>
</dbReference>
<comment type="similarity">
    <text evidence="7">Belongs to the short-chain dehydrogenases/reductases (SDR) family. 2,4-dienoyl-CoA reductase subfamily.</text>
</comment>
<reference evidence="15 16" key="1">
    <citation type="journal article" date="2023" name="Sci. Data">
        <title>Genome assembly of the Korean intertidal mud-creeper Batillaria attramentaria.</title>
        <authorList>
            <person name="Patra A.K."/>
            <person name="Ho P.T."/>
            <person name="Jun S."/>
            <person name="Lee S.J."/>
            <person name="Kim Y."/>
            <person name="Won Y.J."/>
        </authorList>
    </citation>
    <scope>NUCLEOTIDE SEQUENCE [LARGE SCALE GENOMIC DNA]</scope>
    <source>
        <strain evidence="15">Wonlab-2016</strain>
    </source>
</reference>
<comment type="catalytic activity">
    <reaction evidence="14">
        <text>(2E,4Z,7Z,10Z,13Z,16Z,19Z)-docosaheptaenoyl-CoA + NADPH + H(+) = (3E,7Z,10Z,13Z,16Z,19Z)-docosahexaenoyl-CoA + NADP(+)</text>
        <dbReference type="Rhea" id="RHEA:44920"/>
        <dbReference type="ChEBI" id="CHEBI:15378"/>
        <dbReference type="ChEBI" id="CHEBI:57783"/>
        <dbReference type="ChEBI" id="CHEBI:58349"/>
        <dbReference type="ChEBI" id="CHEBI:77559"/>
        <dbReference type="ChEBI" id="CHEBI:84791"/>
    </reaction>
</comment>
<keyword evidence="2" id="KW-0276">Fatty acid metabolism</keyword>
<dbReference type="EMBL" id="JACVVK020000050">
    <property type="protein sequence ID" value="KAK7498506.1"/>
    <property type="molecule type" value="Genomic_DNA"/>
</dbReference>
<dbReference type="InterPro" id="IPR045017">
    <property type="entry name" value="DECR2-like"/>
</dbReference>
<evidence type="ECO:0000256" key="14">
    <source>
        <dbReference type="ARBA" id="ARBA00048631"/>
    </source>
</evidence>
<keyword evidence="5" id="KW-0443">Lipid metabolism</keyword>
<evidence type="ECO:0000313" key="16">
    <source>
        <dbReference type="Proteomes" id="UP001519460"/>
    </source>
</evidence>
<evidence type="ECO:0000256" key="2">
    <source>
        <dbReference type="ARBA" id="ARBA00022832"/>
    </source>
</evidence>
<dbReference type="AlphaFoldDB" id="A0ABD0LG72"/>
<dbReference type="EC" id="1.3.1.124" evidence="9"/>
<dbReference type="InterPro" id="IPR036291">
    <property type="entry name" value="NAD(P)-bd_dom_sf"/>
</dbReference>
<dbReference type="GO" id="GO:0005778">
    <property type="term" value="C:peroxisomal membrane"/>
    <property type="evidence" value="ECO:0007669"/>
    <property type="project" value="UniProtKB-ARBA"/>
</dbReference>
<evidence type="ECO:0000256" key="13">
    <source>
        <dbReference type="ARBA" id="ARBA00048340"/>
    </source>
</evidence>
<protein>
    <recommendedName>
        <fullName evidence="10">Peroxisomal 2,4-dienoyl-CoA reductase [(3E)-enoyl-CoA-producing]</fullName>
        <ecNumber evidence="9">1.3.1.124</ecNumber>
    </recommendedName>
    <alternativeName>
        <fullName evidence="11">2,4-dienoyl-CoA reductase 2</fullName>
    </alternativeName>
</protein>
<sequence length="351" mass="38593">MARKQEEPVEICLERYEYIFQKDLLKDKVAFITGGGSGICFTIAEIFMRHGCDTAIVSRNFDRLKKSAETLSRATGRRCLPVQMDVRKPQTILDAADATLKEFGKINYLINGAAGNFLCPLDRMSFNAFKTVMEIDAIGTFNVSKVIFDKYLKDHGGVIINITATLQVRGTALQAHAGSAKAAIEAMTRHMAVEWGQHGIRVMCVAPGPIADTEGMRRLGGRYLEGVAREMLINNIPIQRLGQRVDIADVCLFTVTRGGDLLTGTTIIADGGSWLTSTNRGRFMNSEMREKLEKNIPVQRMGQREDIANVCLSTVSRAGELLTGTTIIADGGAWLTDDNSRLRLMLAKSAL</sequence>
<accession>A0ABD0LG72</accession>
<proteinExistence type="inferred from homology"/>
<dbReference type="FunFam" id="3.40.50.720:FF:000477">
    <property type="entry name" value="Peroxisomal 2,4-dienoyl-CoA reductase"/>
    <property type="match status" value="1"/>
</dbReference>
<name>A0ABD0LG72_9CAEN</name>
<dbReference type="Pfam" id="PF13561">
    <property type="entry name" value="adh_short_C2"/>
    <property type="match status" value="2"/>
</dbReference>
<comment type="subunit">
    <text evidence="8">Monomer, dimer and oligomer.</text>
</comment>
<dbReference type="PANTHER" id="PTHR43296">
    <property type="entry name" value="PEROXISOMAL 2,4-DIENOYL-COA REDUCTASE"/>
    <property type="match status" value="1"/>
</dbReference>
<comment type="catalytic activity">
    <reaction evidence="13">
        <text>a (2E,4Z)-dienoyl-CoA + NADPH + H(+) = a 4,5-saturated-(3E)-enoyl-CoA + NADP(+)</text>
        <dbReference type="Rhea" id="RHEA:61892"/>
        <dbReference type="ChEBI" id="CHEBI:15378"/>
        <dbReference type="ChEBI" id="CHEBI:57783"/>
        <dbReference type="ChEBI" id="CHEBI:58349"/>
        <dbReference type="ChEBI" id="CHEBI:85099"/>
        <dbReference type="ChEBI" id="CHEBI:85493"/>
        <dbReference type="EC" id="1.3.1.124"/>
    </reaction>
</comment>
<keyword evidence="16" id="KW-1185">Reference proteome</keyword>
<evidence type="ECO:0000313" key="15">
    <source>
        <dbReference type="EMBL" id="KAK7498506.1"/>
    </source>
</evidence>
<gene>
    <name evidence="15" type="ORF">BaRGS_00010166</name>
</gene>
<evidence type="ECO:0000256" key="5">
    <source>
        <dbReference type="ARBA" id="ARBA00023098"/>
    </source>
</evidence>
<comment type="caution">
    <text evidence="15">The sequence shown here is derived from an EMBL/GenBank/DDBJ whole genome shotgun (WGS) entry which is preliminary data.</text>
</comment>
<evidence type="ECO:0000256" key="10">
    <source>
        <dbReference type="ARBA" id="ARBA00026221"/>
    </source>
</evidence>
<dbReference type="CDD" id="cd05369">
    <property type="entry name" value="TER_DECR_SDR_a"/>
    <property type="match status" value="1"/>
</dbReference>
<evidence type="ECO:0000256" key="1">
    <source>
        <dbReference type="ARBA" id="ARBA00004275"/>
    </source>
</evidence>
<keyword evidence="3" id="KW-0521">NADP</keyword>
<dbReference type="SUPFAM" id="SSF51735">
    <property type="entry name" value="NAD(P)-binding Rossmann-fold domains"/>
    <property type="match status" value="2"/>
</dbReference>
<comment type="subcellular location">
    <subcellularLocation>
        <location evidence="1">Peroxisome</location>
    </subcellularLocation>
</comment>
<comment type="catalytic activity">
    <reaction evidence="12">
        <text>a (2E,4E)-dienoyl-CoA + NADPH + H(+) = a 4,5-saturated-(3E)-enoyl-CoA + NADP(+)</text>
        <dbReference type="Rhea" id="RHEA:45912"/>
        <dbReference type="ChEBI" id="CHEBI:15378"/>
        <dbReference type="ChEBI" id="CHEBI:57783"/>
        <dbReference type="ChEBI" id="CHEBI:58349"/>
        <dbReference type="ChEBI" id="CHEBI:85101"/>
        <dbReference type="ChEBI" id="CHEBI:85493"/>
        <dbReference type="EC" id="1.3.1.124"/>
    </reaction>
</comment>
<keyword evidence="6" id="KW-0576">Peroxisome</keyword>